<dbReference type="STRING" id="716816.BST96_07910"/>
<dbReference type="GO" id="GO:0009294">
    <property type="term" value="P:DNA-mediated transformation"/>
    <property type="evidence" value="ECO:0007669"/>
    <property type="project" value="InterPro"/>
</dbReference>
<keyword evidence="5" id="KW-1185">Reference proteome</keyword>
<dbReference type="NCBIfam" id="TIGR00732">
    <property type="entry name" value="dprA"/>
    <property type="match status" value="1"/>
</dbReference>
<dbReference type="Pfam" id="PF02481">
    <property type="entry name" value="DNA_processg_A"/>
    <property type="match status" value="1"/>
</dbReference>
<dbReference type="KEGG" id="osg:BST96_07910"/>
<comment type="similarity">
    <text evidence="1">Belongs to the DprA/Smf family.</text>
</comment>
<organism evidence="4 5">
    <name type="scientific">Oceanicoccus sagamiensis</name>
    <dbReference type="NCBI Taxonomy" id="716816"/>
    <lineage>
        <taxon>Bacteria</taxon>
        <taxon>Pseudomonadati</taxon>
        <taxon>Pseudomonadota</taxon>
        <taxon>Gammaproteobacteria</taxon>
        <taxon>Cellvibrionales</taxon>
        <taxon>Spongiibacteraceae</taxon>
        <taxon>Oceanicoccus</taxon>
    </lineage>
</organism>
<dbReference type="SUPFAM" id="SSF102405">
    <property type="entry name" value="MCP/YpsA-like"/>
    <property type="match status" value="1"/>
</dbReference>
<evidence type="ECO:0000259" key="3">
    <source>
        <dbReference type="Pfam" id="PF17782"/>
    </source>
</evidence>
<dbReference type="PANTHER" id="PTHR43022">
    <property type="entry name" value="PROTEIN SMF"/>
    <property type="match status" value="1"/>
</dbReference>
<dbReference type="Proteomes" id="UP000193450">
    <property type="component" value="Chromosome"/>
</dbReference>
<dbReference type="InterPro" id="IPR057666">
    <property type="entry name" value="DrpA_SLOG"/>
</dbReference>
<gene>
    <name evidence="4" type="ORF">BST96_07910</name>
</gene>
<dbReference type="InterPro" id="IPR036388">
    <property type="entry name" value="WH-like_DNA-bd_sf"/>
</dbReference>
<dbReference type="Pfam" id="PF17782">
    <property type="entry name" value="WHD_DprA"/>
    <property type="match status" value="1"/>
</dbReference>
<name>A0A1X9NES5_9GAMM</name>
<evidence type="ECO:0000313" key="5">
    <source>
        <dbReference type="Proteomes" id="UP000193450"/>
    </source>
</evidence>
<protein>
    <submittedName>
        <fullName evidence="4">DNA protecting protein DprA</fullName>
    </submittedName>
</protein>
<sequence>MQESQLRAWLTLHRIPHLSARALARLIAISDGPEAIFELSTEQLSRQQIAPPAQLALRRGMGGSRVESDMALIERLDIQLLPISHPQYPELLKQIADPPPLLYVRGNPALLTEPQLAMVGSRNCSRASRDHGFRFAGEFARAGFTVTSGLALGIDAECHRGALAAEGNTVAVIATGVDVPYPNRNRLLFEQIVATGTVISEFPLGTQPLPALFPQRNRVISGMSLGVLVVEAALKSGSLITARCAMEQGREVFAIPGSIHSPGSRGVHALIQQGAKLVTTVTDVMEEFQGWLQRPVLVAGPSLPPDAEALAGLASEEQQLLLLLGFEPVNIDVLQHQTRWPLAQISSVLTSLELSGWVENKAGCYQRIVKAG</sequence>
<reference evidence="4 5" key="1">
    <citation type="submission" date="2016-11" db="EMBL/GenBank/DDBJ databases">
        <title>Trade-off between light-utilization and light-protection in marine flavobacteria.</title>
        <authorList>
            <person name="Kumagai Y."/>
        </authorList>
    </citation>
    <scope>NUCLEOTIDE SEQUENCE [LARGE SCALE GENOMIC DNA]</scope>
    <source>
        <strain evidence="4 5">NBRC 107125</strain>
    </source>
</reference>
<dbReference type="EMBL" id="CP019343">
    <property type="protein sequence ID" value="ARN74049.1"/>
    <property type="molecule type" value="Genomic_DNA"/>
</dbReference>
<dbReference type="PANTHER" id="PTHR43022:SF1">
    <property type="entry name" value="PROTEIN SMF"/>
    <property type="match status" value="1"/>
</dbReference>
<dbReference type="Gene3D" id="1.10.10.10">
    <property type="entry name" value="Winged helix-like DNA-binding domain superfamily/Winged helix DNA-binding domain"/>
    <property type="match status" value="1"/>
</dbReference>
<dbReference type="InterPro" id="IPR003488">
    <property type="entry name" value="DprA"/>
</dbReference>
<proteinExistence type="inferred from homology"/>
<dbReference type="Gene3D" id="3.40.50.450">
    <property type="match status" value="1"/>
</dbReference>
<dbReference type="OrthoDB" id="9785707at2"/>
<evidence type="ECO:0000259" key="2">
    <source>
        <dbReference type="Pfam" id="PF02481"/>
    </source>
</evidence>
<accession>A0A1X9NES5</accession>
<evidence type="ECO:0000313" key="4">
    <source>
        <dbReference type="EMBL" id="ARN74049.1"/>
    </source>
</evidence>
<dbReference type="AlphaFoldDB" id="A0A1X9NES5"/>
<dbReference type="InterPro" id="IPR041614">
    <property type="entry name" value="DprA_WH"/>
</dbReference>
<feature type="domain" description="Smf/DprA SLOG" evidence="2">
    <location>
        <begin position="80"/>
        <end position="288"/>
    </location>
</feature>
<feature type="domain" description="DprA winged helix" evidence="3">
    <location>
        <begin position="304"/>
        <end position="363"/>
    </location>
</feature>
<evidence type="ECO:0000256" key="1">
    <source>
        <dbReference type="ARBA" id="ARBA00006525"/>
    </source>
</evidence>
<dbReference type="RefSeq" id="WP_085758180.1">
    <property type="nucleotide sequence ID" value="NZ_CP019343.1"/>
</dbReference>